<dbReference type="RefSeq" id="WP_377763735.1">
    <property type="nucleotide sequence ID" value="NZ_JBHRXY010000030.1"/>
</dbReference>
<gene>
    <name evidence="2" type="ORF">ACFOM8_18635</name>
</gene>
<sequence length="217" mass="23716">MPLIRIGFEGGFMSIRSVAAAAVMAAGIGQSADAAVLESGFYKVEMTLDENYWWCYSRSCEEPEPAPAPYQGLNLGDRVEGYFGFHLVSPGILSFSLAWNDGAIFSEYSRWGNFYRTDENSYHNSVFEQIISFELVNGVLSGMFTDSYYHSGTWDQYASISFQEVEVDVAPVPLPATAALLPFGLGALAMMRKRRKQAGRAAGTGLPVATALPSCRT</sequence>
<dbReference type="Proteomes" id="UP001595539">
    <property type="component" value="Unassembled WGS sequence"/>
</dbReference>
<evidence type="ECO:0000313" key="3">
    <source>
        <dbReference type="Proteomes" id="UP001595539"/>
    </source>
</evidence>
<feature type="transmembrane region" description="Helical" evidence="1">
    <location>
        <begin position="172"/>
        <end position="191"/>
    </location>
</feature>
<evidence type="ECO:0000313" key="2">
    <source>
        <dbReference type="EMBL" id="MFC3631452.1"/>
    </source>
</evidence>
<organism evidence="2 3">
    <name type="scientific">Paracoccus angustae</name>
    <dbReference type="NCBI Taxonomy" id="1671480"/>
    <lineage>
        <taxon>Bacteria</taxon>
        <taxon>Pseudomonadati</taxon>
        <taxon>Pseudomonadota</taxon>
        <taxon>Alphaproteobacteria</taxon>
        <taxon>Rhodobacterales</taxon>
        <taxon>Paracoccaceae</taxon>
        <taxon>Paracoccus</taxon>
    </lineage>
</organism>
<keyword evidence="1" id="KW-0472">Membrane</keyword>
<accession>A0ABV7U8K3</accession>
<keyword evidence="1" id="KW-0812">Transmembrane</keyword>
<comment type="caution">
    <text evidence="2">The sequence shown here is derived from an EMBL/GenBank/DDBJ whole genome shotgun (WGS) entry which is preliminary data.</text>
</comment>
<name>A0ABV7U8K3_9RHOB</name>
<reference evidence="3" key="1">
    <citation type="journal article" date="2019" name="Int. J. Syst. Evol. Microbiol.">
        <title>The Global Catalogue of Microorganisms (GCM) 10K type strain sequencing project: providing services to taxonomists for standard genome sequencing and annotation.</title>
        <authorList>
            <consortium name="The Broad Institute Genomics Platform"/>
            <consortium name="The Broad Institute Genome Sequencing Center for Infectious Disease"/>
            <person name="Wu L."/>
            <person name="Ma J."/>
        </authorList>
    </citation>
    <scope>NUCLEOTIDE SEQUENCE [LARGE SCALE GENOMIC DNA]</scope>
    <source>
        <strain evidence="3">KCTC 42473</strain>
    </source>
</reference>
<dbReference type="EMBL" id="JBHRXY010000030">
    <property type="protein sequence ID" value="MFC3631452.1"/>
    <property type="molecule type" value="Genomic_DNA"/>
</dbReference>
<proteinExistence type="predicted"/>
<protein>
    <submittedName>
        <fullName evidence="2">VPLPA-CTERM sorting domain-containing protein</fullName>
    </submittedName>
</protein>
<keyword evidence="3" id="KW-1185">Reference proteome</keyword>
<evidence type="ECO:0000256" key="1">
    <source>
        <dbReference type="SAM" id="Phobius"/>
    </source>
</evidence>
<keyword evidence="1" id="KW-1133">Transmembrane helix</keyword>